<comment type="function">
    <text evidence="4">Involved in the binding of tRNA to the ribosomes.</text>
</comment>
<reference evidence="6 7" key="1">
    <citation type="journal article" date="2016" name="Environ. Microbiol.">
        <title>Genomic resolution of a cold subsurface aquifer community provides metabolic insights for novel microbes adapted to high CO concentrations.</title>
        <authorList>
            <person name="Probst A.J."/>
            <person name="Castelle C.J."/>
            <person name="Singh A."/>
            <person name="Brown C.T."/>
            <person name="Anantharaman K."/>
            <person name="Sharon I."/>
            <person name="Hug L.A."/>
            <person name="Burstein D."/>
            <person name="Emerson J.B."/>
            <person name="Thomas B.C."/>
            <person name="Banfield J.F."/>
        </authorList>
    </citation>
    <scope>NUCLEOTIDE SEQUENCE [LARGE SCALE GENOMIC DNA]</scope>
    <source>
        <strain evidence="6">CG2_30_35_20</strain>
    </source>
</reference>
<dbReference type="GO" id="GO:0003735">
    <property type="term" value="F:structural constituent of ribosome"/>
    <property type="evidence" value="ECO:0007669"/>
    <property type="project" value="InterPro"/>
</dbReference>
<dbReference type="SMART" id="SM01403">
    <property type="entry name" value="Ribosomal_S10"/>
    <property type="match status" value="1"/>
</dbReference>
<dbReference type="PRINTS" id="PR00971">
    <property type="entry name" value="RIBOSOMALS10"/>
</dbReference>
<dbReference type="InterPro" id="IPR036838">
    <property type="entry name" value="Ribosomal_uS10_dom_sf"/>
</dbReference>
<name>A0A1J5I1H5_9BACT</name>
<evidence type="ECO:0000313" key="7">
    <source>
        <dbReference type="Proteomes" id="UP000182344"/>
    </source>
</evidence>
<dbReference type="Proteomes" id="UP000182344">
    <property type="component" value="Unassembled WGS sequence"/>
</dbReference>
<dbReference type="EMBL" id="MNZO01000035">
    <property type="protein sequence ID" value="OIP86959.1"/>
    <property type="molecule type" value="Genomic_DNA"/>
</dbReference>
<evidence type="ECO:0000313" key="6">
    <source>
        <dbReference type="EMBL" id="OIP86959.1"/>
    </source>
</evidence>
<evidence type="ECO:0000259" key="5">
    <source>
        <dbReference type="SMART" id="SM01403"/>
    </source>
</evidence>
<dbReference type="Pfam" id="PF00338">
    <property type="entry name" value="Ribosomal_S10"/>
    <property type="match status" value="1"/>
</dbReference>
<dbReference type="AlphaFoldDB" id="A0A1J5I1H5"/>
<accession>A0A1J5I1H5</accession>
<dbReference type="GO" id="GO:1990904">
    <property type="term" value="C:ribonucleoprotein complex"/>
    <property type="evidence" value="ECO:0007669"/>
    <property type="project" value="UniProtKB-KW"/>
</dbReference>
<sequence>MKSKGTRIRIRLKSFDHRLIDEAAVKIVQAAVTAGASVQGPIPLPTIRKITTVLSSPHGDKNARGHYQVLTHKRLIDVFSASLRTVDSLQHLDLPSGVDVEIKM</sequence>
<protein>
    <recommendedName>
        <fullName evidence="4">Small ribosomal subunit protein uS10</fullName>
    </recommendedName>
</protein>
<proteinExistence type="inferred from homology"/>
<dbReference type="InterPro" id="IPR027486">
    <property type="entry name" value="Ribosomal_uS10_dom"/>
</dbReference>
<comment type="similarity">
    <text evidence="1 4">Belongs to the universal ribosomal protein uS10 family.</text>
</comment>
<evidence type="ECO:0000256" key="3">
    <source>
        <dbReference type="ARBA" id="ARBA00023274"/>
    </source>
</evidence>
<dbReference type="GO" id="GO:0005840">
    <property type="term" value="C:ribosome"/>
    <property type="evidence" value="ECO:0007669"/>
    <property type="project" value="UniProtKB-KW"/>
</dbReference>
<evidence type="ECO:0000256" key="2">
    <source>
        <dbReference type="ARBA" id="ARBA00022980"/>
    </source>
</evidence>
<dbReference type="PANTHER" id="PTHR11700">
    <property type="entry name" value="30S RIBOSOMAL PROTEIN S10 FAMILY MEMBER"/>
    <property type="match status" value="1"/>
</dbReference>
<dbReference type="PROSITE" id="PS00361">
    <property type="entry name" value="RIBOSOMAL_S10"/>
    <property type="match status" value="1"/>
</dbReference>
<evidence type="ECO:0000256" key="1">
    <source>
        <dbReference type="ARBA" id="ARBA00007102"/>
    </source>
</evidence>
<dbReference type="SUPFAM" id="SSF54999">
    <property type="entry name" value="Ribosomal protein S10"/>
    <property type="match status" value="1"/>
</dbReference>
<feature type="domain" description="Small ribosomal subunit protein uS10" evidence="5">
    <location>
        <begin position="9"/>
        <end position="103"/>
    </location>
</feature>
<dbReference type="Gene3D" id="3.30.70.600">
    <property type="entry name" value="Ribosomal protein S10 domain"/>
    <property type="match status" value="1"/>
</dbReference>
<dbReference type="HAMAP" id="MF_00508">
    <property type="entry name" value="Ribosomal_uS10"/>
    <property type="match status" value="1"/>
</dbReference>
<evidence type="ECO:0000256" key="4">
    <source>
        <dbReference type="HAMAP-Rule" id="MF_00508"/>
    </source>
</evidence>
<keyword evidence="2 4" id="KW-0689">Ribosomal protein</keyword>
<dbReference type="NCBIfam" id="NF001861">
    <property type="entry name" value="PRK00596.1"/>
    <property type="match status" value="1"/>
</dbReference>
<dbReference type="InterPro" id="IPR001848">
    <property type="entry name" value="Ribosomal_uS10"/>
</dbReference>
<dbReference type="STRING" id="1805376.AUK05_02470"/>
<keyword evidence="3 4" id="KW-0687">Ribonucleoprotein</keyword>
<dbReference type="GO" id="GO:0006412">
    <property type="term" value="P:translation"/>
    <property type="evidence" value="ECO:0007669"/>
    <property type="project" value="UniProtKB-UniRule"/>
</dbReference>
<organism evidence="6 7">
    <name type="scientific">Candidatus Shapirobacteria bacterium CG2_30_35_20</name>
    <dbReference type="NCBI Taxonomy" id="1805376"/>
    <lineage>
        <taxon>Bacteria</taxon>
        <taxon>Candidatus Shapironibacteriota</taxon>
    </lineage>
</organism>
<dbReference type="InterPro" id="IPR018268">
    <property type="entry name" value="Ribosomal_uS10_CS"/>
</dbReference>
<gene>
    <name evidence="4" type="primary">rpsJ</name>
    <name evidence="6" type="ORF">AUK05_02470</name>
</gene>
<dbReference type="GO" id="GO:0000049">
    <property type="term" value="F:tRNA binding"/>
    <property type="evidence" value="ECO:0007669"/>
    <property type="project" value="UniProtKB-UniRule"/>
</dbReference>
<dbReference type="FunFam" id="3.30.70.600:FF:000003">
    <property type="entry name" value="30S ribosomal protein S10"/>
    <property type="match status" value="1"/>
</dbReference>
<comment type="subunit">
    <text evidence="4">Part of the 30S ribosomal subunit.</text>
</comment>
<comment type="caution">
    <text evidence="6">The sequence shown here is derived from an EMBL/GenBank/DDBJ whole genome shotgun (WGS) entry which is preliminary data.</text>
</comment>
<dbReference type="NCBIfam" id="TIGR01049">
    <property type="entry name" value="rpsJ_bact"/>
    <property type="match status" value="1"/>
</dbReference>